<reference evidence="3 4" key="1">
    <citation type="submission" date="2018-07" db="EMBL/GenBank/DDBJ databases">
        <title>Identification of spontaneous genetic mutation associated with occurrence of a yellow conidial color mutant of Aspergillus flavus.</title>
        <authorList>
            <person name="Chang P.-K."/>
            <person name="Mack B.M."/>
            <person name="Scharfenstein L."/>
            <person name="Gilbert M.K."/>
        </authorList>
    </citation>
    <scope>NUCLEOTIDE SEQUENCE [LARGE SCALE GENOMIC DNA]</scope>
    <source>
        <strain evidence="3 4">CA14</strain>
    </source>
</reference>
<dbReference type="EMBL" id="QQZZ01000092">
    <property type="protein sequence ID" value="RMZ43426.1"/>
    <property type="molecule type" value="Genomic_DNA"/>
</dbReference>
<organism evidence="3 4">
    <name type="scientific">Aspergillus flavus</name>
    <dbReference type="NCBI Taxonomy" id="5059"/>
    <lineage>
        <taxon>Eukaryota</taxon>
        <taxon>Fungi</taxon>
        <taxon>Dikarya</taxon>
        <taxon>Ascomycota</taxon>
        <taxon>Pezizomycotina</taxon>
        <taxon>Eurotiomycetes</taxon>
        <taxon>Eurotiomycetidae</taxon>
        <taxon>Eurotiales</taxon>
        <taxon>Aspergillaceae</taxon>
        <taxon>Aspergillus</taxon>
        <taxon>Aspergillus subgen. Circumdati</taxon>
    </lineage>
</organism>
<feature type="domain" description="Transcription factor TFIIIC triple barrel" evidence="2">
    <location>
        <begin position="61"/>
        <end position="211"/>
    </location>
</feature>
<dbReference type="Gene3D" id="2.60.40.4370">
    <property type="match status" value="1"/>
</dbReference>
<dbReference type="InterPro" id="IPR019481">
    <property type="entry name" value="TFIIIC_triple_barrel"/>
</dbReference>
<protein>
    <recommendedName>
        <fullName evidence="2">Transcription factor TFIIIC triple barrel domain-containing protein</fullName>
    </recommendedName>
</protein>
<dbReference type="Pfam" id="PF10419">
    <property type="entry name" value="TFIIIC_sub6"/>
    <property type="match status" value="1"/>
</dbReference>
<feature type="compositionally biased region" description="Low complexity" evidence="1">
    <location>
        <begin position="89"/>
        <end position="99"/>
    </location>
</feature>
<dbReference type="Proteomes" id="UP000275480">
    <property type="component" value="Unassembled WGS sequence"/>
</dbReference>
<name>A0AB74CDI5_ASPFL</name>
<feature type="compositionally biased region" description="Polar residues" evidence="1">
    <location>
        <begin position="117"/>
        <end position="126"/>
    </location>
</feature>
<dbReference type="AlphaFoldDB" id="A0AB74CDI5"/>
<evidence type="ECO:0000259" key="2">
    <source>
        <dbReference type="Pfam" id="PF10419"/>
    </source>
</evidence>
<comment type="caution">
    <text evidence="3">The sequence shown here is derived from an EMBL/GenBank/DDBJ whole genome shotgun (WGS) entry which is preliminary data.</text>
</comment>
<feature type="region of interest" description="Disordered" evidence="1">
    <location>
        <begin position="72"/>
        <end position="132"/>
    </location>
</feature>
<proteinExistence type="predicted"/>
<evidence type="ECO:0000313" key="4">
    <source>
        <dbReference type="Proteomes" id="UP000275480"/>
    </source>
</evidence>
<evidence type="ECO:0000313" key="3">
    <source>
        <dbReference type="EMBL" id="RMZ43426.1"/>
    </source>
</evidence>
<sequence length="333" mass="36515">MVILDGYCHFYRILHLVLEGLSNLVMYPPSEPTLVLDPAMLMDSTLPDEEGSEYEYEYDENETETFYLNLDLTSSHGPIRPPRRRADLATDSSSAAATSGLPSVSVHPPRSDENESALASTESDNSPADGLQILGLHTHNPVVSYQNQIFSCSWAEQIGTELHFTPPEPESQLAGPEADTTTAQVAPLKLDKTFSLIAANSVKILGRRANLISSAGPVQHAFCSGDTLDATGGATRRVGPQTNQALFLERLRNIKQSKGETDTVRTVFSLKRAQNLEERLRGWARTEEQLAEIQQLNDAALQGNSDAIAELEKIYNQLGAQDPASFEESFQQL</sequence>
<gene>
    <name evidence="3" type="ORF">CA14_008832</name>
</gene>
<accession>A0AB74CDI5</accession>
<evidence type="ECO:0000256" key="1">
    <source>
        <dbReference type="SAM" id="MobiDB-lite"/>
    </source>
</evidence>